<dbReference type="GO" id="GO:0006099">
    <property type="term" value="P:tricarboxylic acid cycle"/>
    <property type="evidence" value="ECO:0007669"/>
    <property type="project" value="TreeGrafter"/>
</dbReference>
<evidence type="ECO:0000313" key="5">
    <source>
        <dbReference type="Proteomes" id="UP000198994"/>
    </source>
</evidence>
<dbReference type="STRING" id="282683.SAMN04488105_102418"/>
<comment type="similarity">
    <text evidence="1">Belongs to the SdhE FAD assembly factor family.</text>
</comment>
<dbReference type="OrthoDB" id="9807264at2"/>
<protein>
    <recommendedName>
        <fullName evidence="2">FAD assembly factor SdhE</fullName>
    </recommendedName>
</protein>
<proteinExistence type="inferred from homology"/>
<sequence length="86" mass="9763">MTETPENRLKRLTMRSMRRGIKEMDIILMRYVDVRLAGMSAAELDAYEALLEENDQDLYQWVSGQRPAPAPLQPLIADITAVACNP</sequence>
<evidence type="ECO:0000256" key="2">
    <source>
        <dbReference type="ARBA" id="ARBA00019418"/>
    </source>
</evidence>
<dbReference type="Pfam" id="PF03937">
    <property type="entry name" value="Sdh5"/>
    <property type="match status" value="1"/>
</dbReference>
<dbReference type="Gene3D" id="1.10.150.250">
    <property type="entry name" value="Flavinator of succinate dehydrogenase"/>
    <property type="match status" value="1"/>
</dbReference>
<evidence type="ECO:0000256" key="3">
    <source>
        <dbReference type="ARBA" id="ARBA00023186"/>
    </source>
</evidence>
<dbReference type="RefSeq" id="WP_089955774.1">
    <property type="nucleotide sequence ID" value="NZ_FNAV01000002.1"/>
</dbReference>
<dbReference type="AlphaFoldDB" id="A0A1G7BVZ8"/>
<dbReference type="Proteomes" id="UP000198994">
    <property type="component" value="Unassembled WGS sequence"/>
</dbReference>
<dbReference type="InterPro" id="IPR005631">
    <property type="entry name" value="SDH"/>
</dbReference>
<dbReference type="SUPFAM" id="SSF109910">
    <property type="entry name" value="YgfY-like"/>
    <property type="match status" value="1"/>
</dbReference>
<organism evidence="4 5">
    <name type="scientific">Salipiger thiooxidans</name>
    <dbReference type="NCBI Taxonomy" id="282683"/>
    <lineage>
        <taxon>Bacteria</taxon>
        <taxon>Pseudomonadati</taxon>
        <taxon>Pseudomonadota</taxon>
        <taxon>Alphaproteobacteria</taxon>
        <taxon>Rhodobacterales</taxon>
        <taxon>Roseobacteraceae</taxon>
        <taxon>Salipiger</taxon>
    </lineage>
</organism>
<dbReference type="PANTHER" id="PTHR12469">
    <property type="entry name" value="PROTEIN EMI5 HOMOLOG, MITOCHONDRIAL"/>
    <property type="match status" value="1"/>
</dbReference>
<evidence type="ECO:0000256" key="1">
    <source>
        <dbReference type="ARBA" id="ARBA00008571"/>
    </source>
</evidence>
<reference evidence="5" key="1">
    <citation type="submission" date="2016-10" db="EMBL/GenBank/DDBJ databases">
        <authorList>
            <person name="Varghese N."/>
            <person name="Submissions S."/>
        </authorList>
    </citation>
    <scope>NUCLEOTIDE SEQUENCE [LARGE SCALE GENOMIC DNA]</scope>
    <source>
        <strain evidence="5">DSM 10146</strain>
    </source>
</reference>
<accession>A0A1G7BVZ8</accession>
<dbReference type="PANTHER" id="PTHR12469:SF2">
    <property type="entry name" value="SUCCINATE DEHYDROGENASE ASSEMBLY FACTOR 2, MITOCHONDRIAL"/>
    <property type="match status" value="1"/>
</dbReference>
<evidence type="ECO:0000313" key="4">
    <source>
        <dbReference type="EMBL" id="SDE31203.1"/>
    </source>
</evidence>
<dbReference type="EMBL" id="FNAV01000002">
    <property type="protein sequence ID" value="SDE31203.1"/>
    <property type="molecule type" value="Genomic_DNA"/>
</dbReference>
<dbReference type="InterPro" id="IPR036714">
    <property type="entry name" value="SDH_sf"/>
</dbReference>
<keyword evidence="3" id="KW-0143">Chaperone</keyword>
<gene>
    <name evidence="4" type="ORF">SAMN04488105_102418</name>
</gene>
<keyword evidence="5" id="KW-1185">Reference proteome</keyword>
<name>A0A1G7BVZ8_9RHOB</name>